<evidence type="ECO:0000313" key="1">
    <source>
        <dbReference type="EMBL" id="MBU2875937.1"/>
    </source>
</evidence>
<organism evidence="1 2">
    <name type="scientific">Marinobacter salexigens</name>
    <dbReference type="NCBI Taxonomy" id="1925763"/>
    <lineage>
        <taxon>Bacteria</taxon>
        <taxon>Pseudomonadati</taxon>
        <taxon>Pseudomonadota</taxon>
        <taxon>Gammaproteobacteria</taxon>
        <taxon>Pseudomonadales</taxon>
        <taxon>Marinobacteraceae</taxon>
        <taxon>Marinobacter</taxon>
    </lineage>
</organism>
<reference evidence="1 2" key="1">
    <citation type="submission" date="2021-05" db="EMBL/GenBank/DDBJ databases">
        <title>Draft genomes of bacteria isolated from model marine particles.</title>
        <authorList>
            <person name="Datta M.S."/>
            <person name="Schwartzman J.A."/>
            <person name="Enke T.N."/>
            <person name="Saavedra J."/>
            <person name="Cermak N."/>
            <person name="Cordero O.X."/>
        </authorList>
    </citation>
    <scope>NUCLEOTIDE SEQUENCE [LARGE SCALE GENOMIC DNA]</scope>
    <source>
        <strain evidence="1 2">D2M19</strain>
    </source>
</reference>
<protein>
    <recommendedName>
        <fullName evidence="3">RiboL-PSP-HEPN domain-containing protein</fullName>
    </recommendedName>
</protein>
<evidence type="ECO:0008006" key="3">
    <source>
        <dbReference type="Google" id="ProtNLM"/>
    </source>
</evidence>
<comment type="caution">
    <text evidence="1">The sequence shown here is derived from an EMBL/GenBank/DDBJ whole genome shotgun (WGS) entry which is preliminary data.</text>
</comment>
<proteinExistence type="predicted"/>
<gene>
    <name evidence="1" type="ORF">KO508_18215</name>
</gene>
<name>A0ABS6ACP5_9GAMM</name>
<accession>A0ABS6ACP5</accession>
<keyword evidence="2" id="KW-1185">Reference proteome</keyword>
<sequence length="177" mass="20768">MDYSKRNRAVHAIDLLNDFVGDCVASVMVLHEYRRILHGDEEQITALVAIQKMCLSYLILTLNKWLEFYDKYSAIIPDELRVECKALTKTLRQKKVNQFRNKCIGHIWDKTNQRPLHNSEINENLDIIVGDDLEGFLDWANNPKGNVYPNTFLSIVEELRNRLMKDYNCSYEEIKSQ</sequence>
<dbReference type="RefSeq" id="WP_216009674.1">
    <property type="nucleotide sequence ID" value="NZ_JAHKPV010000021.1"/>
</dbReference>
<dbReference type="EMBL" id="JAHKPV010000021">
    <property type="protein sequence ID" value="MBU2875937.1"/>
    <property type="molecule type" value="Genomic_DNA"/>
</dbReference>
<evidence type="ECO:0000313" key="2">
    <source>
        <dbReference type="Proteomes" id="UP000753376"/>
    </source>
</evidence>
<dbReference type="Proteomes" id="UP000753376">
    <property type="component" value="Unassembled WGS sequence"/>
</dbReference>